<reference evidence="11" key="1">
    <citation type="submission" date="2018-03" db="EMBL/GenBank/DDBJ databases">
        <authorList>
            <person name="Guldener U."/>
        </authorList>
    </citation>
    <scope>NUCLEOTIDE SEQUENCE</scope>
</reference>
<proteinExistence type="predicted"/>
<keyword evidence="5 11" id="KW-0418">Kinase</keyword>
<evidence type="ECO:0000256" key="9">
    <source>
        <dbReference type="PROSITE-ProRule" id="PRU10141"/>
    </source>
</evidence>
<dbReference type="PANTHER" id="PTHR47634:SF9">
    <property type="entry name" value="PROTEIN KINASE DOMAIN-CONTAINING PROTEIN-RELATED"/>
    <property type="match status" value="1"/>
</dbReference>
<accession>A0AAE8MXK9</accession>
<evidence type="ECO:0000256" key="7">
    <source>
        <dbReference type="ARBA" id="ARBA00047899"/>
    </source>
</evidence>
<evidence type="ECO:0000256" key="1">
    <source>
        <dbReference type="ARBA" id="ARBA00012513"/>
    </source>
</evidence>
<dbReference type="EC" id="2.7.11.1" evidence="1"/>
<dbReference type="EMBL" id="ONZQ02000004">
    <property type="protein sequence ID" value="SPO01044.1"/>
    <property type="molecule type" value="Genomic_DNA"/>
</dbReference>
<dbReference type="Proteomes" id="UP001187682">
    <property type="component" value="Unassembled WGS sequence"/>
</dbReference>
<dbReference type="SUPFAM" id="SSF56112">
    <property type="entry name" value="Protein kinase-like (PK-like)"/>
    <property type="match status" value="1"/>
</dbReference>
<dbReference type="Gene3D" id="3.30.200.20">
    <property type="entry name" value="Phosphorylase Kinase, domain 1"/>
    <property type="match status" value="1"/>
</dbReference>
<dbReference type="GO" id="GO:0050684">
    <property type="term" value="P:regulation of mRNA processing"/>
    <property type="evidence" value="ECO:0007669"/>
    <property type="project" value="TreeGrafter"/>
</dbReference>
<comment type="catalytic activity">
    <reaction evidence="7">
        <text>L-threonyl-[protein] + ATP = O-phospho-L-threonyl-[protein] + ADP + H(+)</text>
        <dbReference type="Rhea" id="RHEA:46608"/>
        <dbReference type="Rhea" id="RHEA-COMP:11060"/>
        <dbReference type="Rhea" id="RHEA-COMP:11605"/>
        <dbReference type="ChEBI" id="CHEBI:15378"/>
        <dbReference type="ChEBI" id="CHEBI:30013"/>
        <dbReference type="ChEBI" id="CHEBI:30616"/>
        <dbReference type="ChEBI" id="CHEBI:61977"/>
        <dbReference type="ChEBI" id="CHEBI:456216"/>
        <dbReference type="EC" id="2.7.11.1"/>
    </reaction>
</comment>
<dbReference type="PROSITE" id="PS00107">
    <property type="entry name" value="PROTEIN_KINASE_ATP"/>
    <property type="match status" value="1"/>
</dbReference>
<comment type="caution">
    <text evidence="11">The sequence shown here is derived from an EMBL/GenBank/DDBJ whole genome shotgun (WGS) entry which is preliminary data.</text>
</comment>
<evidence type="ECO:0000256" key="3">
    <source>
        <dbReference type="ARBA" id="ARBA00022679"/>
    </source>
</evidence>
<evidence type="ECO:0000256" key="2">
    <source>
        <dbReference type="ARBA" id="ARBA00022527"/>
    </source>
</evidence>
<dbReference type="InterPro" id="IPR017441">
    <property type="entry name" value="Protein_kinase_ATP_BS"/>
</dbReference>
<feature type="binding site" evidence="9">
    <location>
        <position position="71"/>
    </location>
    <ligand>
        <name>ATP</name>
        <dbReference type="ChEBI" id="CHEBI:30616"/>
    </ligand>
</feature>
<keyword evidence="4 9" id="KW-0547">Nucleotide-binding</keyword>
<comment type="catalytic activity">
    <reaction evidence="8">
        <text>L-seryl-[protein] + ATP = O-phospho-L-seryl-[protein] + ADP + H(+)</text>
        <dbReference type="Rhea" id="RHEA:17989"/>
        <dbReference type="Rhea" id="RHEA-COMP:9863"/>
        <dbReference type="Rhea" id="RHEA-COMP:11604"/>
        <dbReference type="ChEBI" id="CHEBI:15378"/>
        <dbReference type="ChEBI" id="CHEBI:29999"/>
        <dbReference type="ChEBI" id="CHEBI:30616"/>
        <dbReference type="ChEBI" id="CHEBI:83421"/>
        <dbReference type="ChEBI" id="CHEBI:456216"/>
        <dbReference type="EC" id="2.7.11.1"/>
    </reaction>
</comment>
<dbReference type="Gene3D" id="1.10.510.10">
    <property type="entry name" value="Transferase(Phosphotransferase) domain 1"/>
    <property type="match status" value="1"/>
</dbReference>
<protein>
    <recommendedName>
        <fullName evidence="1">non-specific serine/threonine protein kinase</fullName>
        <ecNumber evidence="1">2.7.11.1</ecNumber>
    </recommendedName>
</protein>
<dbReference type="InterPro" id="IPR051334">
    <property type="entry name" value="SRPK"/>
</dbReference>
<evidence type="ECO:0000256" key="6">
    <source>
        <dbReference type="ARBA" id="ARBA00022840"/>
    </source>
</evidence>
<dbReference type="PANTHER" id="PTHR47634">
    <property type="entry name" value="PROTEIN KINASE DOMAIN-CONTAINING PROTEIN-RELATED"/>
    <property type="match status" value="1"/>
</dbReference>
<evidence type="ECO:0000256" key="4">
    <source>
        <dbReference type="ARBA" id="ARBA00022741"/>
    </source>
</evidence>
<organism evidence="11 12">
    <name type="scientific">Cephalotrichum gorgonifer</name>
    <dbReference type="NCBI Taxonomy" id="2041049"/>
    <lineage>
        <taxon>Eukaryota</taxon>
        <taxon>Fungi</taxon>
        <taxon>Dikarya</taxon>
        <taxon>Ascomycota</taxon>
        <taxon>Pezizomycotina</taxon>
        <taxon>Sordariomycetes</taxon>
        <taxon>Hypocreomycetidae</taxon>
        <taxon>Microascales</taxon>
        <taxon>Microascaceae</taxon>
        <taxon>Cephalotrichum</taxon>
    </lineage>
</organism>
<keyword evidence="6 9" id="KW-0067">ATP-binding</keyword>
<evidence type="ECO:0000256" key="5">
    <source>
        <dbReference type="ARBA" id="ARBA00022777"/>
    </source>
</evidence>
<dbReference type="GO" id="GO:0000245">
    <property type="term" value="P:spliceosomal complex assembly"/>
    <property type="evidence" value="ECO:0007669"/>
    <property type="project" value="TreeGrafter"/>
</dbReference>
<keyword evidence="3" id="KW-0808">Transferase</keyword>
<dbReference type="GO" id="GO:0004674">
    <property type="term" value="F:protein serine/threonine kinase activity"/>
    <property type="evidence" value="ECO:0007669"/>
    <property type="project" value="UniProtKB-KW"/>
</dbReference>
<feature type="domain" description="Protein kinase" evidence="10">
    <location>
        <begin position="37"/>
        <end position="180"/>
    </location>
</feature>
<dbReference type="GO" id="GO:0005524">
    <property type="term" value="F:ATP binding"/>
    <property type="evidence" value="ECO:0007669"/>
    <property type="project" value="UniProtKB-UniRule"/>
</dbReference>
<dbReference type="InterPro" id="IPR011009">
    <property type="entry name" value="Kinase-like_dom_sf"/>
</dbReference>
<evidence type="ECO:0000313" key="11">
    <source>
        <dbReference type="EMBL" id="SPO01044.1"/>
    </source>
</evidence>
<keyword evidence="12" id="KW-1185">Reference proteome</keyword>
<evidence type="ECO:0000256" key="8">
    <source>
        <dbReference type="ARBA" id="ARBA00048679"/>
    </source>
</evidence>
<name>A0AAE8MXK9_9PEZI</name>
<gene>
    <name evidence="11" type="ORF">DNG_03792</name>
</gene>
<dbReference type="AlphaFoldDB" id="A0AAE8MXK9"/>
<evidence type="ECO:0000259" key="10">
    <source>
        <dbReference type="PROSITE" id="PS50011"/>
    </source>
</evidence>
<dbReference type="PROSITE" id="PS50011">
    <property type="entry name" value="PROTEIN_KINASE_DOM"/>
    <property type="match status" value="1"/>
</dbReference>
<sequence length="180" mass="20641">MGSSETSHDFSIEEGCDAYRPGGFHPVYIGDIFNDRYRVLNKIGYGAYSTVWLVQDAHREKGHEHEYLALKILSAECYFTDHPVFEREILRHLRDGNTTLAGYPYICHLLDDFEHKGPNGTHVCLVFPLIGETLRSFGAWFKDSLVPYLTMRRFTIQLVLALDYAHDQGVIHTGIYICIL</sequence>
<dbReference type="InterPro" id="IPR000719">
    <property type="entry name" value="Prot_kinase_dom"/>
</dbReference>
<keyword evidence="2 11" id="KW-0723">Serine/threonine-protein kinase</keyword>
<evidence type="ECO:0000313" key="12">
    <source>
        <dbReference type="Proteomes" id="UP001187682"/>
    </source>
</evidence>